<evidence type="ECO:0000256" key="4">
    <source>
        <dbReference type="ARBA" id="ARBA00023040"/>
    </source>
</evidence>
<keyword evidence="7" id="KW-0807">Transducer</keyword>
<evidence type="ECO:0000313" key="11">
    <source>
        <dbReference type="EMBL" id="CAH0370381.1"/>
    </source>
</evidence>
<dbReference type="GO" id="GO:0004930">
    <property type="term" value="F:G protein-coupled receptor activity"/>
    <property type="evidence" value="ECO:0007669"/>
    <property type="project" value="UniProtKB-KW"/>
</dbReference>
<dbReference type="AlphaFoldDB" id="A0A8J2SMA0"/>
<feature type="transmembrane region" description="Helical" evidence="9">
    <location>
        <begin position="236"/>
        <end position="255"/>
    </location>
</feature>
<dbReference type="PRINTS" id="PR02001">
    <property type="entry name" value="GCR1CAMPR"/>
</dbReference>
<dbReference type="PRINTS" id="PR02000">
    <property type="entry name" value="GCR1PLANT"/>
</dbReference>
<feature type="transmembrane region" description="Helical" evidence="9">
    <location>
        <begin position="57"/>
        <end position="74"/>
    </location>
</feature>
<keyword evidence="3 9" id="KW-1133">Transmembrane helix</keyword>
<evidence type="ECO:0000256" key="6">
    <source>
        <dbReference type="ARBA" id="ARBA00023170"/>
    </source>
</evidence>
<dbReference type="PROSITE" id="PS50261">
    <property type="entry name" value="G_PROTEIN_RECEP_F2_4"/>
    <property type="match status" value="1"/>
</dbReference>
<feature type="transmembrane region" description="Helical" evidence="9">
    <location>
        <begin position="94"/>
        <end position="115"/>
    </location>
</feature>
<comment type="caution">
    <text evidence="11">The sequence shown here is derived from an EMBL/GenBank/DDBJ whole genome shotgun (WGS) entry which is preliminary data.</text>
</comment>
<evidence type="ECO:0000313" key="12">
    <source>
        <dbReference type="Proteomes" id="UP000789595"/>
    </source>
</evidence>
<evidence type="ECO:0000256" key="1">
    <source>
        <dbReference type="ARBA" id="ARBA00004141"/>
    </source>
</evidence>
<feature type="transmembrane region" description="Helical" evidence="9">
    <location>
        <begin position="267"/>
        <end position="289"/>
    </location>
</feature>
<dbReference type="InterPro" id="IPR022343">
    <property type="entry name" value="GCR1-cAMP_receptor"/>
</dbReference>
<dbReference type="Proteomes" id="UP000789595">
    <property type="component" value="Unassembled WGS sequence"/>
</dbReference>
<dbReference type="GO" id="GO:0007166">
    <property type="term" value="P:cell surface receptor signaling pathway"/>
    <property type="evidence" value="ECO:0007669"/>
    <property type="project" value="InterPro"/>
</dbReference>
<feature type="domain" description="G-protein coupled receptors family 2 profile 2" evidence="10">
    <location>
        <begin position="20"/>
        <end position="162"/>
    </location>
</feature>
<accession>A0A8J2SMA0</accession>
<keyword evidence="12" id="KW-1185">Reference proteome</keyword>
<keyword evidence="5 9" id="KW-0472">Membrane</keyword>
<dbReference type="EMBL" id="CAKKNE010000003">
    <property type="protein sequence ID" value="CAH0370381.1"/>
    <property type="molecule type" value="Genomic_DNA"/>
</dbReference>
<feature type="transmembrane region" description="Helical" evidence="9">
    <location>
        <begin position="22"/>
        <end position="45"/>
    </location>
</feature>
<dbReference type="PANTHER" id="PTHR23112">
    <property type="entry name" value="G PROTEIN-COUPLED RECEPTOR 157-RELATED"/>
    <property type="match status" value="1"/>
</dbReference>
<dbReference type="OrthoDB" id="100006at2759"/>
<feature type="transmembrane region" description="Helical" evidence="9">
    <location>
        <begin position="171"/>
        <end position="193"/>
    </location>
</feature>
<evidence type="ECO:0000256" key="9">
    <source>
        <dbReference type="SAM" id="Phobius"/>
    </source>
</evidence>
<keyword evidence="6" id="KW-0675">Receptor</keyword>
<name>A0A8J2SMA0_9STRA</name>
<comment type="subcellular location">
    <subcellularLocation>
        <location evidence="1">Membrane</location>
        <topology evidence="1">Multi-pass membrane protein</topology>
    </subcellularLocation>
</comment>
<dbReference type="InterPro" id="IPR022340">
    <property type="entry name" value="GPCR_GCR1_put"/>
</dbReference>
<proteinExistence type="predicted"/>
<dbReference type="Gene3D" id="1.20.1070.10">
    <property type="entry name" value="Rhodopsin 7-helix transmembrane proteins"/>
    <property type="match status" value="1"/>
</dbReference>
<reference evidence="11" key="1">
    <citation type="submission" date="2021-11" db="EMBL/GenBank/DDBJ databases">
        <authorList>
            <consortium name="Genoscope - CEA"/>
            <person name="William W."/>
        </authorList>
    </citation>
    <scope>NUCLEOTIDE SEQUENCE</scope>
</reference>
<evidence type="ECO:0000256" key="8">
    <source>
        <dbReference type="SAM" id="MobiDB-lite"/>
    </source>
</evidence>
<evidence type="ECO:0000259" key="10">
    <source>
        <dbReference type="PROSITE" id="PS50261"/>
    </source>
</evidence>
<sequence length="338" mass="36605">MVSSAHALARHSNLNASEVRNIAATSCALATLSVTACALASALAWRKRKSWEMVQEVIILILATDLGFCAQYLIVAPRPGSAACYAQAVGGQFFTLASMLWSAVVADVLVRLLVFQDDRAALARRRLPYHGLVWGVSLIGTILPAILGVYGPAGPWCWIDTSLGAPQAATVMRFGTVYLGIWASIAFQIWAFTKVRVVVRRSMALFDEVEELSTMEDSRKAAVDAGRRSLASAQRLFAFPLIILIARGVGTINRIHNWVNPGDDVAALYYLQAIPLASQGWMHAVFCVSGGLQSYIMARCCGGSRAPPPHERRPSKPEKQMSADPGFVDVDLGEVEMV</sequence>
<keyword evidence="2 9" id="KW-0812">Transmembrane</keyword>
<feature type="region of interest" description="Disordered" evidence="8">
    <location>
        <begin position="306"/>
        <end position="338"/>
    </location>
</feature>
<organism evidence="11 12">
    <name type="scientific">Pelagomonas calceolata</name>
    <dbReference type="NCBI Taxonomy" id="35677"/>
    <lineage>
        <taxon>Eukaryota</taxon>
        <taxon>Sar</taxon>
        <taxon>Stramenopiles</taxon>
        <taxon>Ochrophyta</taxon>
        <taxon>Pelagophyceae</taxon>
        <taxon>Pelagomonadales</taxon>
        <taxon>Pelagomonadaceae</taxon>
        <taxon>Pelagomonas</taxon>
    </lineage>
</organism>
<evidence type="ECO:0000256" key="3">
    <source>
        <dbReference type="ARBA" id="ARBA00022989"/>
    </source>
</evidence>
<dbReference type="Pfam" id="PF05462">
    <property type="entry name" value="Dicty_CAR"/>
    <property type="match status" value="1"/>
</dbReference>
<evidence type="ECO:0000256" key="5">
    <source>
        <dbReference type="ARBA" id="ARBA00023136"/>
    </source>
</evidence>
<dbReference type="InterPro" id="IPR017981">
    <property type="entry name" value="GPCR_2-like_7TM"/>
</dbReference>
<protein>
    <recommendedName>
        <fullName evidence="10">G-protein coupled receptors family 2 profile 2 domain-containing protein</fullName>
    </recommendedName>
</protein>
<dbReference type="PANTHER" id="PTHR23112:SF43">
    <property type="entry name" value="CYCLIC AMP RECEPTOR-LIKE PROTEIN A"/>
    <property type="match status" value="1"/>
</dbReference>
<feature type="transmembrane region" description="Helical" evidence="9">
    <location>
        <begin position="127"/>
        <end position="151"/>
    </location>
</feature>
<keyword evidence="4" id="KW-0297">G-protein coupled receptor</keyword>
<gene>
    <name evidence="11" type="ORF">PECAL_3P02610</name>
</gene>
<feature type="compositionally biased region" description="Basic and acidic residues" evidence="8">
    <location>
        <begin position="308"/>
        <end position="321"/>
    </location>
</feature>
<evidence type="ECO:0000256" key="2">
    <source>
        <dbReference type="ARBA" id="ARBA00022692"/>
    </source>
</evidence>
<evidence type="ECO:0000256" key="7">
    <source>
        <dbReference type="ARBA" id="ARBA00023224"/>
    </source>
</evidence>
<dbReference type="GO" id="GO:0005886">
    <property type="term" value="C:plasma membrane"/>
    <property type="evidence" value="ECO:0007669"/>
    <property type="project" value="TreeGrafter"/>
</dbReference>
<dbReference type="GO" id="GO:0007189">
    <property type="term" value="P:adenylate cyclase-activating G protein-coupled receptor signaling pathway"/>
    <property type="evidence" value="ECO:0007669"/>
    <property type="project" value="TreeGrafter"/>
</dbReference>